<feature type="domain" description="Periplasmic binding protein" evidence="4">
    <location>
        <begin position="44"/>
        <end position="310"/>
    </location>
</feature>
<evidence type="ECO:0000256" key="2">
    <source>
        <dbReference type="ARBA" id="ARBA00007639"/>
    </source>
</evidence>
<feature type="chain" id="PRO_5038554684" evidence="3">
    <location>
        <begin position="25"/>
        <end position="337"/>
    </location>
</feature>
<dbReference type="PANTHER" id="PTHR30036:SF7">
    <property type="entry name" value="ABC TRANSPORTER PERIPLASMIC-BINDING PROTEIN YPHF"/>
    <property type="match status" value="1"/>
</dbReference>
<proteinExistence type="inferred from homology"/>
<dbReference type="PANTHER" id="PTHR30036">
    <property type="entry name" value="D-XYLOSE-BINDING PERIPLASMIC PROTEIN"/>
    <property type="match status" value="1"/>
</dbReference>
<dbReference type="InterPro" id="IPR025997">
    <property type="entry name" value="SBP_2_dom"/>
</dbReference>
<protein>
    <submittedName>
        <fullName evidence="5">Sugar ABC transporter substrate-binding protein</fullName>
    </submittedName>
</protein>
<dbReference type="InterPro" id="IPR028082">
    <property type="entry name" value="Peripla_BP_I"/>
</dbReference>
<evidence type="ECO:0000313" key="5">
    <source>
        <dbReference type="EMBL" id="RHC53075.1"/>
    </source>
</evidence>
<dbReference type="AlphaFoldDB" id="A0A414AR78"/>
<organism evidence="5 6">
    <name type="scientific">Enterocloster bolteae</name>
    <dbReference type="NCBI Taxonomy" id="208479"/>
    <lineage>
        <taxon>Bacteria</taxon>
        <taxon>Bacillati</taxon>
        <taxon>Bacillota</taxon>
        <taxon>Clostridia</taxon>
        <taxon>Lachnospirales</taxon>
        <taxon>Lachnospiraceae</taxon>
        <taxon>Enterocloster</taxon>
    </lineage>
</organism>
<gene>
    <name evidence="5" type="ORF">DW839_22360</name>
</gene>
<dbReference type="RefSeq" id="WP_119205534.1">
    <property type="nucleotide sequence ID" value="NZ_JADNPF010000049.1"/>
</dbReference>
<dbReference type="Proteomes" id="UP000283975">
    <property type="component" value="Unassembled WGS sequence"/>
</dbReference>
<dbReference type="PROSITE" id="PS51257">
    <property type="entry name" value="PROKAR_LIPOPROTEIN"/>
    <property type="match status" value="1"/>
</dbReference>
<evidence type="ECO:0000313" key="6">
    <source>
        <dbReference type="Proteomes" id="UP000283975"/>
    </source>
</evidence>
<dbReference type="SUPFAM" id="SSF53822">
    <property type="entry name" value="Periplasmic binding protein-like I"/>
    <property type="match status" value="1"/>
</dbReference>
<accession>A0A414AR78</accession>
<keyword evidence="3" id="KW-0732">Signal</keyword>
<dbReference type="Gene3D" id="3.40.50.2300">
    <property type="match status" value="2"/>
</dbReference>
<dbReference type="InterPro" id="IPR050555">
    <property type="entry name" value="Bact_Solute-Bind_Prot2"/>
</dbReference>
<comment type="caution">
    <text evidence="5">The sequence shown here is derived from an EMBL/GenBank/DDBJ whole genome shotgun (WGS) entry which is preliminary data.</text>
</comment>
<feature type="signal peptide" evidence="3">
    <location>
        <begin position="1"/>
        <end position="24"/>
    </location>
</feature>
<comment type="similarity">
    <text evidence="2">Belongs to the bacterial solute-binding protein 2 family.</text>
</comment>
<evidence type="ECO:0000259" key="4">
    <source>
        <dbReference type="Pfam" id="PF13407"/>
    </source>
</evidence>
<evidence type="ECO:0000256" key="3">
    <source>
        <dbReference type="SAM" id="SignalP"/>
    </source>
</evidence>
<dbReference type="EMBL" id="QSHZ01000028">
    <property type="protein sequence ID" value="RHC53075.1"/>
    <property type="molecule type" value="Genomic_DNA"/>
</dbReference>
<dbReference type="GO" id="GO:0030288">
    <property type="term" value="C:outer membrane-bounded periplasmic space"/>
    <property type="evidence" value="ECO:0007669"/>
    <property type="project" value="TreeGrafter"/>
</dbReference>
<dbReference type="Pfam" id="PF13407">
    <property type="entry name" value="Peripla_BP_4"/>
    <property type="match status" value="1"/>
</dbReference>
<sequence length="337" mass="36713">MRLGMRWNLCLIACLVLAAGAGLAGCANQAGTGTGSGEGPMFYLITLNEKGPYWKPLIDSAKQKAGERGIRLVVKSGQPGDSSRPQKLIEMVQEAIDQKADGIAMAALEPEMFDVKAAEAMEAGIKVVTYDTDIRTSANRLSYIGTNNYEAGKRLGEQGALDLKKRGITGGMLTTVTYSGSAQNMVERYRGLKDGFDEAMGDEAGHFTWCQWIINDLSVSRAREQLETQIMSYPDLRAVFTLGTESVITGTMEAIRSQKQEGALYHYGFDYSPTLEAGVDEGLITGIVDQNSEAIGSLLVDKLADAVEGREISKEYPVDVTWIEAENLKEYGKNHKR</sequence>
<dbReference type="CDD" id="cd01536">
    <property type="entry name" value="PBP1_ABC_sugar_binding-like"/>
    <property type="match status" value="1"/>
</dbReference>
<reference evidence="5 6" key="1">
    <citation type="submission" date="2018-08" db="EMBL/GenBank/DDBJ databases">
        <title>A genome reference for cultivated species of the human gut microbiota.</title>
        <authorList>
            <person name="Zou Y."/>
            <person name="Xue W."/>
            <person name="Luo G."/>
        </authorList>
    </citation>
    <scope>NUCLEOTIDE SEQUENCE [LARGE SCALE GENOMIC DNA]</scope>
    <source>
        <strain evidence="5 6">AM35-14</strain>
    </source>
</reference>
<comment type="subcellular location">
    <subcellularLocation>
        <location evidence="1">Cell envelope</location>
    </subcellularLocation>
</comment>
<evidence type="ECO:0000256" key="1">
    <source>
        <dbReference type="ARBA" id="ARBA00004196"/>
    </source>
</evidence>
<dbReference type="GO" id="GO:0030246">
    <property type="term" value="F:carbohydrate binding"/>
    <property type="evidence" value="ECO:0007669"/>
    <property type="project" value="TreeGrafter"/>
</dbReference>
<name>A0A414AR78_9FIRM</name>